<evidence type="ECO:0000313" key="2">
    <source>
        <dbReference type="EMBL" id="CAA9417982.1"/>
    </source>
</evidence>
<feature type="non-terminal residue" evidence="2">
    <location>
        <position position="91"/>
    </location>
</feature>
<feature type="compositionally biased region" description="Basic and acidic residues" evidence="1">
    <location>
        <begin position="63"/>
        <end position="73"/>
    </location>
</feature>
<accession>A0A6J4PS32</accession>
<feature type="compositionally biased region" description="Basic and acidic residues" evidence="1">
    <location>
        <begin position="13"/>
        <end position="23"/>
    </location>
</feature>
<protein>
    <submittedName>
        <fullName evidence="2">Uncharacterized protein</fullName>
    </submittedName>
</protein>
<dbReference type="AlphaFoldDB" id="A0A6J4PS32"/>
<reference evidence="2" key="1">
    <citation type="submission" date="2020-02" db="EMBL/GenBank/DDBJ databases">
        <authorList>
            <person name="Meier V. D."/>
        </authorList>
    </citation>
    <scope>NUCLEOTIDE SEQUENCE</scope>
    <source>
        <strain evidence="2">AVDCRST_MAG22</strain>
    </source>
</reference>
<gene>
    <name evidence="2" type="ORF">AVDCRST_MAG22-2349</name>
</gene>
<dbReference type="EMBL" id="CADCUV010000101">
    <property type="protein sequence ID" value="CAA9417982.1"/>
    <property type="molecule type" value="Genomic_DNA"/>
</dbReference>
<feature type="non-terminal residue" evidence="2">
    <location>
        <position position="1"/>
    </location>
</feature>
<sequence length="91" mass="10457">VAYSHDPGVRNNPDLDPRSPDLRQHRRQREHRYPGHLQPRRATGVPGGPPPKRRPRPPAVPEPEQHHHGRADGCRALLRLVPPARHRQKEL</sequence>
<organism evidence="2">
    <name type="scientific">uncultured Rubrobacteraceae bacterium</name>
    <dbReference type="NCBI Taxonomy" id="349277"/>
    <lineage>
        <taxon>Bacteria</taxon>
        <taxon>Bacillati</taxon>
        <taxon>Actinomycetota</taxon>
        <taxon>Rubrobacteria</taxon>
        <taxon>Rubrobacterales</taxon>
        <taxon>Rubrobacteraceae</taxon>
        <taxon>environmental samples</taxon>
    </lineage>
</organism>
<feature type="region of interest" description="Disordered" evidence="1">
    <location>
        <begin position="1"/>
        <end position="91"/>
    </location>
</feature>
<evidence type="ECO:0000256" key="1">
    <source>
        <dbReference type="SAM" id="MobiDB-lite"/>
    </source>
</evidence>
<proteinExistence type="predicted"/>
<name>A0A6J4PS32_9ACTN</name>